<dbReference type="GO" id="GO:0016491">
    <property type="term" value="F:oxidoreductase activity"/>
    <property type="evidence" value="ECO:0007669"/>
    <property type="project" value="UniProtKB-KW"/>
</dbReference>
<evidence type="ECO:0000259" key="3">
    <source>
        <dbReference type="Pfam" id="PF07995"/>
    </source>
</evidence>
<dbReference type="RefSeq" id="WP_425310107.1">
    <property type="nucleotide sequence ID" value="NZ_CP154795.1"/>
</dbReference>
<dbReference type="PROSITE" id="PS51257">
    <property type="entry name" value="PROKAR_LIPOPROTEIN"/>
    <property type="match status" value="1"/>
</dbReference>
<dbReference type="Pfam" id="PF07995">
    <property type="entry name" value="GSDH"/>
    <property type="match status" value="1"/>
</dbReference>
<feature type="signal peptide" evidence="2">
    <location>
        <begin position="1"/>
        <end position="22"/>
    </location>
</feature>
<feature type="chain" id="PRO_5046882530" evidence="2">
    <location>
        <begin position="23"/>
        <end position="418"/>
    </location>
</feature>
<gene>
    <name evidence="4" type="ORF">AADG42_15655</name>
</gene>
<dbReference type="InterPro" id="IPR012938">
    <property type="entry name" value="Glc/Sorbosone_DH"/>
</dbReference>
<evidence type="ECO:0000313" key="5">
    <source>
        <dbReference type="Proteomes" id="UP001442841"/>
    </source>
</evidence>
<dbReference type="InterPro" id="IPR011041">
    <property type="entry name" value="Quinoprot_gluc/sorb_DH_b-prop"/>
</dbReference>
<dbReference type="Gene3D" id="2.120.10.30">
    <property type="entry name" value="TolB, C-terminal domain"/>
    <property type="match status" value="1"/>
</dbReference>
<dbReference type="PANTHER" id="PTHR19328">
    <property type="entry name" value="HEDGEHOG-INTERACTING PROTEIN"/>
    <property type="match status" value="1"/>
</dbReference>
<keyword evidence="2" id="KW-0732">Signal</keyword>
<evidence type="ECO:0000313" key="4">
    <source>
        <dbReference type="EMBL" id="XAN08679.1"/>
    </source>
</evidence>
<dbReference type="InterPro" id="IPR011042">
    <property type="entry name" value="6-blade_b-propeller_TolB-like"/>
</dbReference>
<feature type="region of interest" description="Disordered" evidence="1">
    <location>
        <begin position="22"/>
        <end position="74"/>
    </location>
</feature>
<proteinExistence type="predicted"/>
<evidence type="ECO:0000256" key="2">
    <source>
        <dbReference type="SAM" id="SignalP"/>
    </source>
</evidence>
<dbReference type="SUPFAM" id="SSF50952">
    <property type="entry name" value="Soluble quinoprotein glucose dehydrogenase"/>
    <property type="match status" value="1"/>
</dbReference>
<sequence length="418" mass="43450">MRRIALASGLILALGLSACAGAGSPSTPQTTAPTTSGTTTSGATAAETPTGTPGETTPTPGPTASGDPQRHASGAFATREAATLKDPWAMEFVPGTDQLLITQKSGELLLRDQRSGETITVSGTPEVVDAGQGGFGDVVVAPSFEQDQTIYLSWAERGDGGNTGAVIGRAKLVTDGSTASLDGLTVIWRQDPKVSGNGHFAHRIAFSPDGQHMFVTSGDRQKMTPAQDLNSGLGKVLRLNPDGTPAEGNPFADRGGVSAQIWSYGHRNPLGIAFDADGNLWSSEMGPQGGDEINLILEGKNYGWPNASNGSHYGGGEIPDHAPGDGFEAPKVWWNSSISPSSLMIYSGDVFPQWQGDAFVGALSGQALLRVGLNGTDATKGDEWDMGQRIRDVAQAPDGTIWLIEDGSNGRLLQIVPA</sequence>
<organism evidence="4 5">
    <name type="scientific">Ammonicoccus fulvus</name>
    <dbReference type="NCBI Taxonomy" id="3138240"/>
    <lineage>
        <taxon>Bacteria</taxon>
        <taxon>Bacillati</taxon>
        <taxon>Actinomycetota</taxon>
        <taxon>Actinomycetes</taxon>
        <taxon>Propionibacteriales</taxon>
        <taxon>Propionibacteriaceae</taxon>
        <taxon>Ammonicoccus</taxon>
    </lineage>
</organism>
<protein>
    <submittedName>
        <fullName evidence="4">PQQ-dependent sugar dehydrogenase</fullName>
        <ecNumber evidence="4">1.1.5.-</ecNumber>
    </submittedName>
</protein>
<keyword evidence="5" id="KW-1185">Reference proteome</keyword>
<keyword evidence="4" id="KW-0560">Oxidoreductase</keyword>
<dbReference type="EMBL" id="CP154795">
    <property type="protein sequence ID" value="XAN08679.1"/>
    <property type="molecule type" value="Genomic_DNA"/>
</dbReference>
<evidence type="ECO:0000256" key="1">
    <source>
        <dbReference type="SAM" id="MobiDB-lite"/>
    </source>
</evidence>
<dbReference type="PANTHER" id="PTHR19328:SF75">
    <property type="entry name" value="ALDOSE SUGAR DEHYDROGENASE YLII"/>
    <property type="match status" value="1"/>
</dbReference>
<feature type="domain" description="Glucose/Sorbosone dehydrogenase" evidence="3">
    <location>
        <begin position="84"/>
        <end position="413"/>
    </location>
</feature>
<feature type="compositionally biased region" description="Low complexity" evidence="1">
    <location>
        <begin position="22"/>
        <end position="66"/>
    </location>
</feature>
<dbReference type="EC" id="1.1.5.-" evidence="4"/>
<name>A0ABZ3FUB3_9ACTN</name>
<accession>A0ABZ3FUB3</accession>
<reference evidence="4 5" key="1">
    <citation type="submission" date="2024-04" db="EMBL/GenBank/DDBJ databases">
        <title>Isolation of an actinomycete strain from pig manure.</title>
        <authorList>
            <person name="Gong T."/>
            <person name="Yu Z."/>
            <person name="An M."/>
            <person name="Wei C."/>
            <person name="Yang W."/>
            <person name="Liu L."/>
        </authorList>
    </citation>
    <scope>NUCLEOTIDE SEQUENCE [LARGE SCALE GENOMIC DNA]</scope>
    <source>
        <strain evidence="4 5">ZF39</strain>
    </source>
</reference>
<dbReference type="Proteomes" id="UP001442841">
    <property type="component" value="Chromosome"/>
</dbReference>